<dbReference type="InterPro" id="IPR023187">
    <property type="entry name" value="Tscrpt_reg_MarR-type_CS"/>
</dbReference>
<dbReference type="GO" id="GO:0003700">
    <property type="term" value="F:DNA-binding transcription factor activity"/>
    <property type="evidence" value="ECO:0007669"/>
    <property type="project" value="InterPro"/>
</dbReference>
<dbReference type="Proteomes" id="UP000649753">
    <property type="component" value="Unassembled WGS sequence"/>
</dbReference>
<dbReference type="AlphaFoldDB" id="A0A927LYD9"/>
<dbReference type="GO" id="GO:0006950">
    <property type="term" value="P:response to stress"/>
    <property type="evidence" value="ECO:0007669"/>
    <property type="project" value="TreeGrafter"/>
</dbReference>
<evidence type="ECO:0000313" key="5">
    <source>
        <dbReference type="EMBL" id="MBE1484674.1"/>
    </source>
</evidence>
<keyword evidence="3" id="KW-0804">Transcription</keyword>
<name>A0A927LYD9_9ACTN</name>
<dbReference type="SUPFAM" id="SSF46785">
    <property type="entry name" value="Winged helix' DNA-binding domain"/>
    <property type="match status" value="1"/>
</dbReference>
<dbReference type="InterPro" id="IPR000835">
    <property type="entry name" value="HTH_MarR-typ"/>
</dbReference>
<dbReference type="InterPro" id="IPR039422">
    <property type="entry name" value="MarR/SlyA-like"/>
</dbReference>
<feature type="domain" description="HTH marR-type" evidence="4">
    <location>
        <begin position="11"/>
        <end position="145"/>
    </location>
</feature>
<dbReference type="PROSITE" id="PS50995">
    <property type="entry name" value="HTH_MARR_2"/>
    <property type="match status" value="1"/>
</dbReference>
<keyword evidence="1" id="KW-0805">Transcription regulation</keyword>
<protein>
    <submittedName>
        <fullName evidence="5">DNA-binding MarR family transcriptional regulator</fullName>
    </submittedName>
</protein>
<dbReference type="PANTHER" id="PTHR33164:SF103">
    <property type="entry name" value="REGULATORY PROTEIN MARR"/>
    <property type="match status" value="1"/>
</dbReference>
<dbReference type="Gene3D" id="1.10.10.10">
    <property type="entry name" value="Winged helix-like DNA-binding domain superfamily/Winged helix DNA-binding domain"/>
    <property type="match status" value="1"/>
</dbReference>
<keyword evidence="2 5" id="KW-0238">DNA-binding</keyword>
<organism evidence="5 6">
    <name type="scientific">Plantactinospora soyae</name>
    <dbReference type="NCBI Taxonomy" id="1544732"/>
    <lineage>
        <taxon>Bacteria</taxon>
        <taxon>Bacillati</taxon>
        <taxon>Actinomycetota</taxon>
        <taxon>Actinomycetes</taxon>
        <taxon>Micromonosporales</taxon>
        <taxon>Micromonosporaceae</taxon>
        <taxon>Plantactinospora</taxon>
    </lineage>
</organism>
<gene>
    <name evidence="5" type="ORF">H4W31_000312</name>
</gene>
<reference evidence="5" key="1">
    <citation type="submission" date="2020-10" db="EMBL/GenBank/DDBJ databases">
        <title>Sequencing the genomes of 1000 actinobacteria strains.</title>
        <authorList>
            <person name="Klenk H.-P."/>
        </authorList>
    </citation>
    <scope>NUCLEOTIDE SEQUENCE</scope>
    <source>
        <strain evidence="5">DSM 46832</strain>
    </source>
</reference>
<evidence type="ECO:0000259" key="4">
    <source>
        <dbReference type="PROSITE" id="PS50995"/>
    </source>
</evidence>
<evidence type="ECO:0000256" key="3">
    <source>
        <dbReference type="ARBA" id="ARBA00023163"/>
    </source>
</evidence>
<evidence type="ECO:0000313" key="6">
    <source>
        <dbReference type="Proteomes" id="UP000649753"/>
    </source>
</evidence>
<dbReference type="RefSeq" id="WP_192765000.1">
    <property type="nucleotide sequence ID" value="NZ_JADBEB010000001.1"/>
</dbReference>
<dbReference type="PANTHER" id="PTHR33164">
    <property type="entry name" value="TRANSCRIPTIONAL REGULATOR, MARR FAMILY"/>
    <property type="match status" value="1"/>
</dbReference>
<accession>A0A927LYD9</accession>
<comment type="caution">
    <text evidence="5">The sequence shown here is derived from an EMBL/GenBank/DDBJ whole genome shotgun (WGS) entry which is preliminary data.</text>
</comment>
<evidence type="ECO:0000256" key="2">
    <source>
        <dbReference type="ARBA" id="ARBA00023125"/>
    </source>
</evidence>
<dbReference type="InterPro" id="IPR036388">
    <property type="entry name" value="WH-like_DNA-bd_sf"/>
</dbReference>
<keyword evidence="6" id="KW-1185">Reference proteome</keyword>
<evidence type="ECO:0000256" key="1">
    <source>
        <dbReference type="ARBA" id="ARBA00023015"/>
    </source>
</evidence>
<dbReference type="Pfam" id="PF12802">
    <property type="entry name" value="MarR_2"/>
    <property type="match status" value="1"/>
</dbReference>
<dbReference type="PROSITE" id="PS01117">
    <property type="entry name" value="HTH_MARR_1"/>
    <property type="match status" value="1"/>
</dbReference>
<dbReference type="SMART" id="SM00347">
    <property type="entry name" value="HTH_MARR"/>
    <property type="match status" value="1"/>
</dbReference>
<proteinExistence type="predicted"/>
<sequence>MAESGGPGGPDATLATAVDTAAAALLSVWDAARERSTGRLSSSQLRALMVVEQFDGINLRGLAGILGMLLSSASRLCDRLVAAGLLEREPGRADRREISLHLTTVGGRLLDEIRADRRERLAATLAGMTPAGRQALLRGLAEFDQAFRANVETTEKTA</sequence>
<dbReference type="EMBL" id="JADBEB010000001">
    <property type="protein sequence ID" value="MBE1484674.1"/>
    <property type="molecule type" value="Genomic_DNA"/>
</dbReference>
<dbReference type="InterPro" id="IPR036390">
    <property type="entry name" value="WH_DNA-bd_sf"/>
</dbReference>
<dbReference type="GO" id="GO:0003677">
    <property type="term" value="F:DNA binding"/>
    <property type="evidence" value="ECO:0007669"/>
    <property type="project" value="UniProtKB-KW"/>
</dbReference>